<name>A0A9D2BJ43_9FIRM</name>
<dbReference type="PIRSF" id="PIRSF000097">
    <property type="entry name" value="AKR"/>
    <property type="match status" value="1"/>
</dbReference>
<dbReference type="PROSITE" id="PS00063">
    <property type="entry name" value="ALDOKETO_REDUCTASE_3"/>
    <property type="match status" value="1"/>
</dbReference>
<feature type="site" description="Lowers pKa of active site Tyr" evidence="6">
    <location>
        <position position="78"/>
    </location>
</feature>
<dbReference type="InterPro" id="IPR036812">
    <property type="entry name" value="NAD(P)_OxRdtase_dom_sf"/>
</dbReference>
<evidence type="ECO:0000256" key="5">
    <source>
        <dbReference type="PIRSR" id="PIRSR000097-2"/>
    </source>
</evidence>
<proteinExistence type="inferred from homology"/>
<feature type="binding site" evidence="5">
    <location>
        <position position="111"/>
    </location>
    <ligand>
        <name>substrate</name>
    </ligand>
</feature>
<evidence type="ECO:0000313" key="9">
    <source>
        <dbReference type="Proteomes" id="UP000886890"/>
    </source>
</evidence>
<dbReference type="CDD" id="cd19071">
    <property type="entry name" value="AKR_AKR1-5-like"/>
    <property type="match status" value="1"/>
</dbReference>
<dbReference type="InterPro" id="IPR020471">
    <property type="entry name" value="AKR"/>
</dbReference>
<feature type="domain" description="NADP-dependent oxidoreductase" evidence="7">
    <location>
        <begin position="25"/>
        <end position="261"/>
    </location>
</feature>
<dbReference type="PROSITE" id="PS00062">
    <property type="entry name" value="ALDOKETO_REDUCTASE_2"/>
    <property type="match status" value="1"/>
</dbReference>
<dbReference type="FunFam" id="3.20.20.100:FF:000015">
    <property type="entry name" value="Oxidoreductase, aldo/keto reductase family"/>
    <property type="match status" value="1"/>
</dbReference>
<dbReference type="Proteomes" id="UP000886890">
    <property type="component" value="Unassembled WGS sequence"/>
</dbReference>
<evidence type="ECO:0000256" key="4">
    <source>
        <dbReference type="PIRSR" id="PIRSR000097-1"/>
    </source>
</evidence>
<reference evidence="8" key="1">
    <citation type="journal article" date="2021" name="PeerJ">
        <title>Extensive microbial diversity within the chicken gut microbiome revealed by metagenomics and culture.</title>
        <authorList>
            <person name="Gilroy R."/>
            <person name="Ravi A."/>
            <person name="Getino M."/>
            <person name="Pursley I."/>
            <person name="Horton D.L."/>
            <person name="Alikhan N.F."/>
            <person name="Baker D."/>
            <person name="Gharbi K."/>
            <person name="Hall N."/>
            <person name="Watson M."/>
            <person name="Adriaenssens E.M."/>
            <person name="Foster-Nyarko E."/>
            <person name="Jarju S."/>
            <person name="Secka A."/>
            <person name="Antonio M."/>
            <person name="Oren A."/>
            <person name="Chaudhuri R.R."/>
            <person name="La Ragione R."/>
            <person name="Hildebrand F."/>
            <person name="Pallen M.J."/>
        </authorList>
    </citation>
    <scope>NUCLEOTIDE SEQUENCE</scope>
    <source>
        <strain evidence="8">CHK183-1962</strain>
    </source>
</reference>
<feature type="active site" description="Proton donor" evidence="4">
    <location>
        <position position="53"/>
    </location>
</feature>
<dbReference type="Pfam" id="PF00248">
    <property type="entry name" value="Aldo_ket_red"/>
    <property type="match status" value="1"/>
</dbReference>
<comment type="caution">
    <text evidence="8">The sequence shown here is derived from an EMBL/GenBank/DDBJ whole genome shotgun (WGS) entry which is preliminary data.</text>
</comment>
<reference evidence="8" key="2">
    <citation type="submission" date="2021-04" db="EMBL/GenBank/DDBJ databases">
        <authorList>
            <person name="Gilroy R."/>
        </authorList>
    </citation>
    <scope>NUCLEOTIDE SEQUENCE</scope>
    <source>
        <strain evidence="8">CHK183-1962</strain>
    </source>
</reference>
<dbReference type="InterPro" id="IPR018170">
    <property type="entry name" value="Aldo/ket_reductase_CS"/>
</dbReference>
<dbReference type="PANTHER" id="PTHR43827:SF3">
    <property type="entry name" value="NADP-DEPENDENT OXIDOREDUCTASE DOMAIN-CONTAINING PROTEIN"/>
    <property type="match status" value="1"/>
</dbReference>
<protein>
    <submittedName>
        <fullName evidence="8">Aldo/keto reductase</fullName>
    </submittedName>
</protein>
<evidence type="ECO:0000256" key="6">
    <source>
        <dbReference type="PIRSR" id="PIRSR000097-3"/>
    </source>
</evidence>
<evidence type="ECO:0000256" key="2">
    <source>
        <dbReference type="ARBA" id="ARBA00022857"/>
    </source>
</evidence>
<accession>A0A9D2BJ43</accession>
<organism evidence="8 9">
    <name type="scientific">Candidatus Fusicatenibacter merdavium</name>
    <dbReference type="NCBI Taxonomy" id="2838600"/>
    <lineage>
        <taxon>Bacteria</taxon>
        <taxon>Bacillati</taxon>
        <taxon>Bacillota</taxon>
        <taxon>Clostridia</taxon>
        <taxon>Lachnospirales</taxon>
        <taxon>Lachnospiraceae</taxon>
        <taxon>Fusicatenibacter</taxon>
    </lineage>
</organism>
<gene>
    <name evidence="8" type="ORF">H9734_07065</name>
</gene>
<evidence type="ECO:0000313" key="8">
    <source>
        <dbReference type="EMBL" id="HIX77337.1"/>
    </source>
</evidence>
<evidence type="ECO:0000256" key="3">
    <source>
        <dbReference type="ARBA" id="ARBA00023002"/>
    </source>
</evidence>
<keyword evidence="3" id="KW-0560">Oxidoreductase</keyword>
<dbReference type="Gene3D" id="3.20.20.100">
    <property type="entry name" value="NADP-dependent oxidoreductase domain"/>
    <property type="match status" value="1"/>
</dbReference>
<dbReference type="InterPro" id="IPR023210">
    <property type="entry name" value="NADP_OxRdtase_dom"/>
</dbReference>
<evidence type="ECO:0000256" key="1">
    <source>
        <dbReference type="ARBA" id="ARBA00007905"/>
    </source>
</evidence>
<dbReference type="PROSITE" id="PS00798">
    <property type="entry name" value="ALDOKETO_REDUCTASE_1"/>
    <property type="match status" value="1"/>
</dbReference>
<dbReference type="PRINTS" id="PR00069">
    <property type="entry name" value="ALDKETRDTASE"/>
</dbReference>
<sequence length="279" mass="31297">MNTEISTAALNDGNQIPVLGLGVYKAIGEGEVERAIAAAVENGYRLIDTASVYKNEEGVGQGVRACSVPREELFITTKVWNNAQRMNDVEGAFHRSLDRLKLDYVDLYLIHWPVPGCYTQTWKALEKIRESGRCRSIGVSNFEETHLQILFEMSGVVPAVNQIECHPLWNRKKLVAYCQQHGIVVQAYAPLARGLYLEREIITQLAEKYGRKPAQIGLRYLVQRGICVIPKSTNPKRIAENAAIFDFQLSDLDMELINSMDEHFRSASIPDDMIGQGVS</sequence>
<keyword evidence="2" id="KW-0521">NADP</keyword>
<dbReference type="GO" id="GO:0016616">
    <property type="term" value="F:oxidoreductase activity, acting on the CH-OH group of donors, NAD or NADP as acceptor"/>
    <property type="evidence" value="ECO:0007669"/>
    <property type="project" value="UniProtKB-ARBA"/>
</dbReference>
<dbReference type="EMBL" id="DXEK01000118">
    <property type="protein sequence ID" value="HIX77337.1"/>
    <property type="molecule type" value="Genomic_DNA"/>
</dbReference>
<dbReference type="PANTHER" id="PTHR43827">
    <property type="entry name" value="2,5-DIKETO-D-GLUCONIC ACID REDUCTASE"/>
    <property type="match status" value="1"/>
</dbReference>
<comment type="similarity">
    <text evidence="1">Belongs to the aldo/keto reductase family.</text>
</comment>
<evidence type="ECO:0000259" key="7">
    <source>
        <dbReference type="Pfam" id="PF00248"/>
    </source>
</evidence>
<dbReference type="AlphaFoldDB" id="A0A9D2BJ43"/>
<dbReference type="SUPFAM" id="SSF51430">
    <property type="entry name" value="NAD(P)-linked oxidoreductase"/>
    <property type="match status" value="1"/>
</dbReference>